<comment type="caution">
    <text evidence="1">The sequence shown here is derived from an EMBL/GenBank/DDBJ whole genome shotgun (WGS) entry which is preliminary data.</text>
</comment>
<dbReference type="EMBL" id="CAJFDH010000004">
    <property type="protein sequence ID" value="CAD5219484.1"/>
    <property type="molecule type" value="Genomic_DNA"/>
</dbReference>
<dbReference type="EMBL" id="CAJFCW020000004">
    <property type="protein sequence ID" value="CAG9112575.1"/>
    <property type="molecule type" value="Genomic_DNA"/>
</dbReference>
<organism evidence="1 2">
    <name type="scientific">Bursaphelenchus okinawaensis</name>
    <dbReference type="NCBI Taxonomy" id="465554"/>
    <lineage>
        <taxon>Eukaryota</taxon>
        <taxon>Metazoa</taxon>
        <taxon>Ecdysozoa</taxon>
        <taxon>Nematoda</taxon>
        <taxon>Chromadorea</taxon>
        <taxon>Rhabditida</taxon>
        <taxon>Tylenchina</taxon>
        <taxon>Tylenchomorpha</taxon>
        <taxon>Aphelenchoidea</taxon>
        <taxon>Aphelenchoididae</taxon>
        <taxon>Bursaphelenchus</taxon>
    </lineage>
</organism>
<dbReference type="AlphaFoldDB" id="A0A811KUM9"/>
<gene>
    <name evidence="1" type="ORF">BOKJ2_LOCUS8467</name>
</gene>
<evidence type="ECO:0000313" key="2">
    <source>
        <dbReference type="Proteomes" id="UP000614601"/>
    </source>
</evidence>
<dbReference type="Proteomes" id="UP000614601">
    <property type="component" value="Unassembled WGS sequence"/>
</dbReference>
<name>A0A811KUM9_9BILA</name>
<evidence type="ECO:0000313" key="1">
    <source>
        <dbReference type="EMBL" id="CAD5219484.1"/>
    </source>
</evidence>
<evidence type="ECO:0008006" key="3">
    <source>
        <dbReference type="Google" id="ProtNLM"/>
    </source>
</evidence>
<reference evidence="1" key="1">
    <citation type="submission" date="2020-09" db="EMBL/GenBank/DDBJ databases">
        <authorList>
            <person name="Kikuchi T."/>
        </authorList>
    </citation>
    <scope>NUCLEOTIDE SEQUENCE</scope>
    <source>
        <strain evidence="1">SH1</strain>
    </source>
</reference>
<sequence length="236" mass="28392">MGMYTKINKVWLRVVNHITHMEDVCRFSMISEYFYRLINTDFRSLCYKNMVFRLPGETWATAFSYTNYRTINFEVKSEYQVMVQDTDTRVYDIKTKSCVFKWKHVPYEHYEMWSFECMYLYESSKLVGYNKKEKEWTELGTWPYQINPPPDIKIFSKLLSLSTIHPVDGNGIRTLTHVDWYSGRLVSKEFQPIEVQKAGFDYKKFINVRGLQKQILLRMAIQSNLQIIEHILNVYW</sequence>
<proteinExistence type="predicted"/>
<keyword evidence="2" id="KW-1185">Reference proteome</keyword>
<accession>A0A811KUM9</accession>
<protein>
    <recommendedName>
        <fullName evidence="3">F-box domain-containing protein</fullName>
    </recommendedName>
</protein>
<dbReference type="Proteomes" id="UP000783686">
    <property type="component" value="Unassembled WGS sequence"/>
</dbReference>